<accession>A0A9D2AQE1</accession>
<dbReference type="EMBL" id="DXFD01000002">
    <property type="protein sequence ID" value="HIX46073.1"/>
    <property type="molecule type" value="Genomic_DNA"/>
</dbReference>
<organism evidence="1 2">
    <name type="scientific">Candidatus Borkfalkia faecigallinarum</name>
    <dbReference type="NCBI Taxonomy" id="2838509"/>
    <lineage>
        <taxon>Bacteria</taxon>
        <taxon>Bacillati</taxon>
        <taxon>Bacillota</taxon>
        <taxon>Clostridia</taxon>
        <taxon>Christensenellales</taxon>
        <taxon>Christensenellaceae</taxon>
        <taxon>Candidatus Borkfalkia</taxon>
    </lineage>
</organism>
<dbReference type="Proteomes" id="UP000824249">
    <property type="component" value="Unassembled WGS sequence"/>
</dbReference>
<name>A0A9D2AQE1_9FIRM</name>
<reference evidence="1" key="2">
    <citation type="submission" date="2021-04" db="EMBL/GenBank/DDBJ databases">
        <authorList>
            <person name="Gilroy R."/>
        </authorList>
    </citation>
    <scope>NUCLEOTIDE SEQUENCE</scope>
    <source>
        <strain evidence="1">26628</strain>
    </source>
</reference>
<evidence type="ECO:0000313" key="2">
    <source>
        <dbReference type="Proteomes" id="UP000824249"/>
    </source>
</evidence>
<sequence length="194" mass="22055">MDPKETFLQIYDEAIAREGADKLRAYLLRSDFFEAPASIRYHSNHAGGLCAHSVNVYRRLLERMRKERADAYADEAALRETAAVCGLLHDVCKIGYYRPDFRNVKEDGVWVRKPCYVRDEAFPFGHGEKSVFVIGRYLRLTAEEAMAINWHMGGFDARARGGDHSVSEAFCKYPLAVLLHVADLEATYLDEKSS</sequence>
<reference evidence="1" key="1">
    <citation type="journal article" date="2021" name="PeerJ">
        <title>Extensive microbial diversity within the chicken gut microbiome revealed by metagenomics and culture.</title>
        <authorList>
            <person name="Gilroy R."/>
            <person name="Ravi A."/>
            <person name="Getino M."/>
            <person name="Pursley I."/>
            <person name="Horton D.L."/>
            <person name="Alikhan N.F."/>
            <person name="Baker D."/>
            <person name="Gharbi K."/>
            <person name="Hall N."/>
            <person name="Watson M."/>
            <person name="Adriaenssens E.M."/>
            <person name="Foster-Nyarko E."/>
            <person name="Jarju S."/>
            <person name="Secka A."/>
            <person name="Antonio M."/>
            <person name="Oren A."/>
            <person name="Chaudhuri R.R."/>
            <person name="La Ragione R."/>
            <person name="Hildebrand F."/>
            <person name="Pallen M.J."/>
        </authorList>
    </citation>
    <scope>NUCLEOTIDE SEQUENCE</scope>
    <source>
        <strain evidence="1">26628</strain>
    </source>
</reference>
<comment type="caution">
    <text evidence="1">The sequence shown here is derived from an EMBL/GenBank/DDBJ whole genome shotgun (WGS) entry which is preliminary data.</text>
</comment>
<evidence type="ECO:0008006" key="3">
    <source>
        <dbReference type="Google" id="ProtNLM"/>
    </source>
</evidence>
<proteinExistence type="predicted"/>
<dbReference type="Gene3D" id="1.10.3210.10">
    <property type="entry name" value="Hypothetical protein af1432"/>
    <property type="match status" value="1"/>
</dbReference>
<dbReference type="AlphaFoldDB" id="A0A9D2AQE1"/>
<gene>
    <name evidence="1" type="ORF">H9737_00085</name>
</gene>
<protein>
    <recommendedName>
        <fullName evidence="3">HD domain-containing protein</fullName>
    </recommendedName>
</protein>
<dbReference type="SUPFAM" id="SSF109604">
    <property type="entry name" value="HD-domain/PDEase-like"/>
    <property type="match status" value="1"/>
</dbReference>
<evidence type="ECO:0000313" key="1">
    <source>
        <dbReference type="EMBL" id="HIX46073.1"/>
    </source>
</evidence>